<feature type="transmembrane region" description="Helical" evidence="1">
    <location>
        <begin position="65"/>
        <end position="85"/>
    </location>
</feature>
<dbReference type="Proteomes" id="UP000003671">
    <property type="component" value="Unassembled WGS sequence"/>
</dbReference>
<keyword evidence="4" id="KW-1185">Reference proteome</keyword>
<evidence type="ECO:0000313" key="4">
    <source>
        <dbReference type="Proteomes" id="UP000003671"/>
    </source>
</evidence>
<dbReference type="Pfam" id="PF13248">
    <property type="entry name" value="Zn_ribbon_3"/>
    <property type="match status" value="1"/>
</dbReference>
<evidence type="ECO:0000256" key="1">
    <source>
        <dbReference type="SAM" id="Phobius"/>
    </source>
</evidence>
<dbReference type="AlphaFoldDB" id="C9KJB4"/>
<dbReference type="STRING" id="500635.MITSMUL_03111"/>
<evidence type="ECO:0000259" key="2">
    <source>
        <dbReference type="Pfam" id="PF13248"/>
    </source>
</evidence>
<dbReference type="EMBL" id="ABWK02000001">
    <property type="protein sequence ID" value="EEX69980.1"/>
    <property type="molecule type" value="Genomic_DNA"/>
</dbReference>
<keyword evidence="1" id="KW-0472">Membrane</keyword>
<dbReference type="HOGENOM" id="CLU_2058715_0_0_9"/>
<evidence type="ECO:0000313" key="3">
    <source>
        <dbReference type="EMBL" id="EEX69980.1"/>
    </source>
</evidence>
<reference evidence="3" key="1">
    <citation type="submission" date="2009-09" db="EMBL/GenBank/DDBJ databases">
        <authorList>
            <person name="Weinstock G."/>
            <person name="Sodergren E."/>
            <person name="Clifton S."/>
            <person name="Fulton L."/>
            <person name="Fulton B."/>
            <person name="Courtney L."/>
            <person name="Fronick C."/>
            <person name="Harrison M."/>
            <person name="Strong C."/>
            <person name="Farmer C."/>
            <person name="Delahaunty K."/>
            <person name="Markovic C."/>
            <person name="Hall O."/>
            <person name="Minx P."/>
            <person name="Tomlinson C."/>
            <person name="Mitreva M."/>
            <person name="Nelson J."/>
            <person name="Hou S."/>
            <person name="Wollam A."/>
            <person name="Pepin K.H."/>
            <person name="Johnson M."/>
            <person name="Bhonagiri V."/>
            <person name="Nash W.E."/>
            <person name="Warren W."/>
            <person name="Chinwalla A."/>
            <person name="Mardis E.R."/>
            <person name="Wilson R.K."/>
        </authorList>
    </citation>
    <scope>NUCLEOTIDE SEQUENCE [LARGE SCALE GENOMIC DNA]</scope>
    <source>
        <strain evidence="3">DSM 20544</strain>
    </source>
</reference>
<organism evidence="3 4">
    <name type="scientific">Mitsuokella multacida DSM 20544</name>
    <dbReference type="NCBI Taxonomy" id="500635"/>
    <lineage>
        <taxon>Bacteria</taxon>
        <taxon>Bacillati</taxon>
        <taxon>Bacillota</taxon>
        <taxon>Negativicutes</taxon>
        <taxon>Selenomonadales</taxon>
        <taxon>Selenomonadaceae</taxon>
        <taxon>Mitsuokella</taxon>
    </lineage>
</organism>
<feature type="transmembrane region" description="Helical" evidence="1">
    <location>
        <begin position="31"/>
        <end position="53"/>
    </location>
</feature>
<comment type="caution">
    <text evidence="3">The sequence shown here is derived from an EMBL/GenBank/DDBJ whole genome shotgun (WGS) entry which is preliminary data.</text>
</comment>
<sequence>MRFIVGAPIVLFIDALYYETLVRPYSNFFDFGGFLVSLAFLCFGYWLLSSIIVDIAEQKNFTDLGLWRVFGILFFPIALICVLAKDPKPNMADMKVCPYCAEYIKKDAKVCRYCGREVE</sequence>
<dbReference type="InterPro" id="IPR059113">
    <property type="entry name" value="Znf_ribbon"/>
</dbReference>
<keyword evidence="1" id="KW-0812">Transmembrane</keyword>
<gene>
    <name evidence="3" type="ORF">MITSMUL_03111</name>
</gene>
<protein>
    <recommendedName>
        <fullName evidence="2">Putative zinc-ribbon domain-containing protein</fullName>
    </recommendedName>
</protein>
<keyword evidence="1" id="KW-1133">Transmembrane helix</keyword>
<accession>C9KJB4</accession>
<name>C9KJB4_9FIRM</name>
<proteinExistence type="predicted"/>
<feature type="domain" description="Putative zinc-ribbon" evidence="2">
    <location>
        <begin position="94"/>
        <end position="115"/>
    </location>
</feature>